<dbReference type="OrthoDB" id="5913344at2759"/>
<sequence>MFGNPVQADNCAEWTSWGPCIWLKGSPRWNRSYFDQLLPGRTGCRQHVFFKLLNERWGVAFKNFYNYLRDVTVSENQCGECSYQQSCGRQCHRKGNVNSINPLFVAERRCEGVDQSMACESKQVKGTCRLWPNDDIQLPNVTQSMHDIIHGLEFLSCVPEIRGSESLCRCCCHPFTPNPITFRCELKPQFLG</sequence>
<name>A0A811KM71_9BILA</name>
<protein>
    <submittedName>
        <fullName evidence="1">Uncharacterized protein</fullName>
    </submittedName>
</protein>
<dbReference type="AlphaFoldDB" id="A0A811KM71"/>
<dbReference type="EMBL" id="CAJFCW020000003">
    <property type="protein sequence ID" value="CAG9105957.1"/>
    <property type="molecule type" value="Genomic_DNA"/>
</dbReference>
<comment type="caution">
    <text evidence="1">The sequence shown here is derived from an EMBL/GenBank/DDBJ whole genome shotgun (WGS) entry which is preliminary data.</text>
</comment>
<dbReference type="Proteomes" id="UP000614601">
    <property type="component" value="Unassembled WGS sequence"/>
</dbReference>
<dbReference type="PANTHER" id="PTHR37443">
    <property type="entry name" value="PROTEIN CBG09852-RELATED"/>
    <property type="match status" value="1"/>
</dbReference>
<dbReference type="EMBL" id="CAJFDH010000003">
    <property type="protein sequence ID" value="CAD5216440.1"/>
    <property type="molecule type" value="Genomic_DNA"/>
</dbReference>
<keyword evidence="2" id="KW-1185">Reference proteome</keyword>
<gene>
    <name evidence="1" type="ORF">BOKJ2_LOCUS6594</name>
</gene>
<organism evidence="1 2">
    <name type="scientific">Bursaphelenchus okinawaensis</name>
    <dbReference type="NCBI Taxonomy" id="465554"/>
    <lineage>
        <taxon>Eukaryota</taxon>
        <taxon>Metazoa</taxon>
        <taxon>Ecdysozoa</taxon>
        <taxon>Nematoda</taxon>
        <taxon>Chromadorea</taxon>
        <taxon>Rhabditida</taxon>
        <taxon>Tylenchina</taxon>
        <taxon>Tylenchomorpha</taxon>
        <taxon>Aphelenchoidea</taxon>
        <taxon>Aphelenchoididae</taxon>
        <taxon>Bursaphelenchus</taxon>
    </lineage>
</organism>
<dbReference type="PANTHER" id="PTHR37443:SF2">
    <property type="entry name" value="PROTEIN CBG15264"/>
    <property type="match status" value="1"/>
</dbReference>
<accession>A0A811KM71</accession>
<dbReference type="InterPro" id="IPR040271">
    <property type="entry name" value="T19C3.2-like"/>
</dbReference>
<reference evidence="1" key="1">
    <citation type="submission" date="2020-09" db="EMBL/GenBank/DDBJ databases">
        <authorList>
            <person name="Kikuchi T."/>
        </authorList>
    </citation>
    <scope>NUCLEOTIDE SEQUENCE</scope>
    <source>
        <strain evidence="1">SH1</strain>
    </source>
</reference>
<evidence type="ECO:0000313" key="2">
    <source>
        <dbReference type="Proteomes" id="UP000614601"/>
    </source>
</evidence>
<proteinExistence type="predicted"/>
<dbReference type="Proteomes" id="UP000783686">
    <property type="component" value="Unassembled WGS sequence"/>
</dbReference>
<evidence type="ECO:0000313" key="1">
    <source>
        <dbReference type="EMBL" id="CAD5216440.1"/>
    </source>
</evidence>